<geneLocation type="plasmid" evidence="1 2">
    <name>pBPHY01</name>
</geneLocation>
<dbReference type="KEGG" id="bph:Bphy_6964"/>
<reference evidence="2" key="1">
    <citation type="journal article" date="2014" name="Stand. Genomic Sci.">
        <title>Complete genome sequence of Burkholderia phymatum STM815(T), a broad host range and efficient nitrogen-fixing symbiont of Mimosa species.</title>
        <authorList>
            <person name="Moulin L."/>
            <person name="Klonowska A."/>
            <person name="Caroline B."/>
            <person name="Booth K."/>
            <person name="Vriezen J.A."/>
            <person name="Melkonian R."/>
            <person name="James E.K."/>
            <person name="Young J.P."/>
            <person name="Bena G."/>
            <person name="Hauser L."/>
            <person name="Land M."/>
            <person name="Kyrpides N."/>
            <person name="Bruce D."/>
            <person name="Chain P."/>
            <person name="Copeland A."/>
            <person name="Pitluck S."/>
            <person name="Woyke T."/>
            <person name="Lizotte-Waniewski M."/>
            <person name="Bristow J."/>
            <person name="Riley M."/>
        </authorList>
    </citation>
    <scope>NUCLEOTIDE SEQUENCE [LARGE SCALE GENOMIC DNA]</scope>
    <source>
        <strain evidence="2">DSM 17167 / CIP 108236 / LMG 21445 / STM815</strain>
        <plasmid evidence="2">Plasmid pBPHY01</plasmid>
    </source>
</reference>
<proteinExistence type="predicted"/>
<name>B2JTR8_PARP8</name>
<accession>B2JTR8</accession>
<dbReference type="HOGENOM" id="CLU_1755418_0_0_4"/>
<dbReference type="AlphaFoldDB" id="B2JTR8"/>
<evidence type="ECO:0000313" key="1">
    <source>
        <dbReference type="EMBL" id="ACC75971.1"/>
    </source>
</evidence>
<dbReference type="EMBL" id="CP001045">
    <property type="protein sequence ID" value="ACC75971.1"/>
    <property type="molecule type" value="Genomic_DNA"/>
</dbReference>
<keyword evidence="1" id="KW-0614">Plasmid</keyword>
<gene>
    <name evidence="1" type="ordered locus">Bphy_6964</name>
</gene>
<dbReference type="Proteomes" id="UP000001192">
    <property type="component" value="Plasmid pBPHY01"/>
</dbReference>
<protein>
    <submittedName>
        <fullName evidence="1">Uncharacterized protein</fullName>
    </submittedName>
</protein>
<evidence type="ECO:0000313" key="2">
    <source>
        <dbReference type="Proteomes" id="UP000001192"/>
    </source>
</evidence>
<organism evidence="1 2">
    <name type="scientific">Paraburkholderia phymatum (strain DSM 17167 / CIP 108236 / LMG 21445 / STM815)</name>
    <name type="common">Burkholderia phymatum</name>
    <dbReference type="NCBI Taxonomy" id="391038"/>
    <lineage>
        <taxon>Bacteria</taxon>
        <taxon>Pseudomonadati</taxon>
        <taxon>Pseudomonadota</taxon>
        <taxon>Betaproteobacteria</taxon>
        <taxon>Burkholderiales</taxon>
        <taxon>Burkholderiaceae</taxon>
        <taxon>Paraburkholderia</taxon>
    </lineage>
</organism>
<sequence>MPIAPSSRSARSMLSSTAHDVRYVELHRAYDSYEVPEMNGSNVRLHREWSNLVDHLLRFYFLNLTTDKSTIDPQVFETFREAVRKIPSYQLYIARKEFEDQERRFHSTRPDWRAQHPSDSFLPLTPVHSRGPYMTHIHRLSTSANQRL</sequence>
<keyword evidence="2" id="KW-1185">Reference proteome</keyword>